<dbReference type="EMBL" id="MT145029">
    <property type="protein sequence ID" value="QJI02776.1"/>
    <property type="molecule type" value="Genomic_DNA"/>
</dbReference>
<feature type="region of interest" description="Disordered" evidence="1">
    <location>
        <begin position="214"/>
        <end position="290"/>
    </location>
</feature>
<organism evidence="4">
    <name type="scientific">viral metagenome</name>
    <dbReference type="NCBI Taxonomy" id="1070528"/>
    <lineage>
        <taxon>unclassified sequences</taxon>
        <taxon>metagenomes</taxon>
        <taxon>organismal metagenomes</taxon>
    </lineage>
</organism>
<dbReference type="InterPro" id="IPR012339">
    <property type="entry name" value="Phage_T4_Gp32_ssDNA-bd"/>
</dbReference>
<evidence type="ECO:0000313" key="4">
    <source>
        <dbReference type="EMBL" id="QJI02776.1"/>
    </source>
</evidence>
<feature type="compositionally biased region" description="Acidic residues" evidence="1">
    <location>
        <begin position="251"/>
        <end position="265"/>
    </location>
</feature>
<sequence length="290" mass="33665">MSKDKEKKQRYYTADSEKIQKKLAEIGQGDFFKPKEGPNKIRILPPWSKSGLWFKEATLHYGLNDDSGRERGYPCLKQFDKDCPICAKIEELKEGGTEDKEMAKRIGPRTKFYANVLDRKTGGVLIWGFSRKTLGVLLGYDSDKEDYGDITNPESGFDVVVERTGTTKNDTRYQIRCKPKPSEVDMDTVDLHDLDKEVIDDLDEEALEEIVEANFGMGKKKKKKHADEDEEEEDEEEEEEESPKKKKSKSEDDEDEDEEDEEEEEEKPKKKKHKKDEDDEEDEEDEDDDK</sequence>
<proteinExistence type="predicted"/>
<evidence type="ECO:0000259" key="2">
    <source>
        <dbReference type="Pfam" id="PF08804"/>
    </source>
</evidence>
<evidence type="ECO:0000256" key="1">
    <source>
        <dbReference type="SAM" id="MobiDB-lite"/>
    </source>
</evidence>
<dbReference type="EMBL" id="MT141431">
    <property type="protein sequence ID" value="QJA61117.1"/>
    <property type="molecule type" value="Genomic_DNA"/>
</dbReference>
<dbReference type="AlphaFoldDB" id="A0A6M3Y2Y8"/>
<feature type="compositionally biased region" description="Acidic residues" evidence="1">
    <location>
        <begin position="277"/>
        <end position="290"/>
    </location>
</feature>
<gene>
    <name evidence="3" type="ORF">MM415B00998_0003</name>
    <name evidence="4" type="ORF">TM448B03632_0011</name>
</gene>
<feature type="domain" description="Bacteriophage T4 Gp32 single-stranded DNA-binding" evidence="2">
    <location>
        <begin position="36"/>
        <end position="188"/>
    </location>
</feature>
<protein>
    <recommendedName>
        <fullName evidence="2">Bacteriophage T4 Gp32 single-stranded DNA-binding domain-containing protein</fullName>
    </recommendedName>
</protein>
<feature type="compositionally biased region" description="Acidic residues" evidence="1">
    <location>
        <begin position="228"/>
        <end position="241"/>
    </location>
</feature>
<name>A0A6M3Y2Y8_9ZZZZ</name>
<dbReference type="Pfam" id="PF08804">
    <property type="entry name" value="gp32"/>
    <property type="match status" value="1"/>
</dbReference>
<accession>A0A6M3Y2Y8</accession>
<evidence type="ECO:0000313" key="3">
    <source>
        <dbReference type="EMBL" id="QJA61117.1"/>
    </source>
</evidence>
<reference evidence="4" key="1">
    <citation type="submission" date="2020-03" db="EMBL/GenBank/DDBJ databases">
        <title>The deep terrestrial virosphere.</title>
        <authorList>
            <person name="Holmfeldt K."/>
            <person name="Nilsson E."/>
            <person name="Simone D."/>
            <person name="Lopez-Fernandez M."/>
            <person name="Wu X."/>
            <person name="de Brujin I."/>
            <person name="Lundin D."/>
            <person name="Andersson A."/>
            <person name="Bertilsson S."/>
            <person name="Dopson M."/>
        </authorList>
    </citation>
    <scope>NUCLEOTIDE SEQUENCE</scope>
    <source>
        <strain evidence="3">MM415B00998</strain>
        <strain evidence="4">TM448B03632</strain>
    </source>
</reference>